<keyword evidence="2" id="KW-1185">Reference proteome</keyword>
<dbReference type="SUPFAM" id="SSF117074">
    <property type="entry name" value="Hypothetical protein PA1324"/>
    <property type="match status" value="1"/>
</dbReference>
<dbReference type="OrthoDB" id="9795234at2"/>
<proteinExistence type="predicted"/>
<dbReference type="EMBL" id="OUNR01000017">
    <property type="protein sequence ID" value="SPP65926.1"/>
    <property type="molecule type" value="Genomic_DNA"/>
</dbReference>
<protein>
    <submittedName>
        <fullName evidence="1">Uncharacterized protein</fullName>
    </submittedName>
</protein>
<gene>
    <name evidence="1" type="ORF">NITLEN_40399</name>
</gene>
<organism evidence="1 2">
    <name type="scientific">Nitrospira lenta</name>
    <dbReference type="NCBI Taxonomy" id="1436998"/>
    <lineage>
        <taxon>Bacteria</taxon>
        <taxon>Pseudomonadati</taxon>
        <taxon>Nitrospirota</taxon>
        <taxon>Nitrospiria</taxon>
        <taxon>Nitrospirales</taxon>
        <taxon>Nitrospiraceae</taxon>
        <taxon>Nitrospira</taxon>
    </lineage>
</organism>
<sequence>MTALRPVQRLSLGTAVLVLTSILCLSRGAAVESSPAPAPVFNEKEFVAYKQKGHGTLSGQVFLGASSGKAVTQAGVPVHLIPVTKYTRYWFDHSVKTTACPPPGDPATTNSTPTSPQPLHCAQEAVRQLEMDKRLLPYLRTTRANPTGHFWFTKIPAGRYYIVSAIEGSSQKEDGPAGIAWLNIELEAGEKATNLVITDCKSTLC</sequence>
<dbReference type="AlphaFoldDB" id="A0A330L8A1"/>
<dbReference type="Proteomes" id="UP000248168">
    <property type="component" value="Unassembled WGS sequence"/>
</dbReference>
<dbReference type="RefSeq" id="WP_146216190.1">
    <property type="nucleotide sequence ID" value="NZ_OUNR01000017.1"/>
</dbReference>
<name>A0A330L8A1_9BACT</name>
<accession>A0A330L8A1</accession>
<dbReference type="InParanoid" id="A0A330L8A1"/>
<evidence type="ECO:0000313" key="1">
    <source>
        <dbReference type="EMBL" id="SPP65926.1"/>
    </source>
</evidence>
<reference evidence="2" key="1">
    <citation type="submission" date="2018-04" db="EMBL/GenBank/DDBJ databases">
        <authorList>
            <person name="Lucker S."/>
            <person name="Sakoula D."/>
        </authorList>
    </citation>
    <scope>NUCLEOTIDE SEQUENCE [LARGE SCALE GENOMIC DNA]</scope>
</reference>
<evidence type="ECO:0000313" key="2">
    <source>
        <dbReference type="Proteomes" id="UP000248168"/>
    </source>
</evidence>